<dbReference type="AlphaFoldDB" id="A0A0V1BE57"/>
<protein>
    <submittedName>
        <fullName evidence="1">Uncharacterized protein</fullName>
    </submittedName>
</protein>
<reference evidence="1 2" key="1">
    <citation type="submission" date="2015-01" db="EMBL/GenBank/DDBJ databases">
        <title>Evolution of Trichinella species and genotypes.</title>
        <authorList>
            <person name="Korhonen P.K."/>
            <person name="Edoardo P."/>
            <person name="Giuseppe L.R."/>
            <person name="Gasser R.B."/>
        </authorList>
    </citation>
    <scope>NUCLEOTIDE SEQUENCE [LARGE SCALE GENOMIC DNA]</scope>
    <source>
        <strain evidence="1">ISS3</strain>
    </source>
</reference>
<dbReference type="Proteomes" id="UP000054776">
    <property type="component" value="Unassembled WGS sequence"/>
</dbReference>
<dbReference type="OrthoDB" id="10341481at2759"/>
<dbReference type="EMBL" id="JYDH01000056">
    <property type="protein sequence ID" value="KRY35209.1"/>
    <property type="molecule type" value="Genomic_DNA"/>
</dbReference>
<comment type="caution">
    <text evidence="1">The sequence shown here is derived from an EMBL/GenBank/DDBJ whole genome shotgun (WGS) entry which is preliminary data.</text>
</comment>
<name>A0A0V1BE57_TRISP</name>
<dbReference type="InParanoid" id="A0A0V1BE57"/>
<sequence>MEKEMHFQKLPLMKFPLLHLLHFSHSRKKLHFPLQNFGRLFKKQAKNVHSIPPPCQDDILEKSLLTDLSTHRVHSSTRPLGVSTTRADLSKTGHSLIPQECLLSNQSIYQSAKRNAFTLYKQISETFSYSVIQFETDNFLNMQRKPKIRHHTGKQFTLE</sequence>
<proteinExistence type="predicted"/>
<accession>A0A0V1BE57</accession>
<organism evidence="1 2">
    <name type="scientific">Trichinella spiralis</name>
    <name type="common">Trichina worm</name>
    <dbReference type="NCBI Taxonomy" id="6334"/>
    <lineage>
        <taxon>Eukaryota</taxon>
        <taxon>Metazoa</taxon>
        <taxon>Ecdysozoa</taxon>
        <taxon>Nematoda</taxon>
        <taxon>Enoplea</taxon>
        <taxon>Dorylaimia</taxon>
        <taxon>Trichinellida</taxon>
        <taxon>Trichinellidae</taxon>
        <taxon>Trichinella</taxon>
    </lineage>
</organism>
<evidence type="ECO:0000313" key="2">
    <source>
        <dbReference type="Proteomes" id="UP000054776"/>
    </source>
</evidence>
<evidence type="ECO:0000313" key="1">
    <source>
        <dbReference type="EMBL" id="KRY35209.1"/>
    </source>
</evidence>
<gene>
    <name evidence="1" type="ORF">T01_15698</name>
</gene>
<keyword evidence="2" id="KW-1185">Reference proteome</keyword>